<dbReference type="InterPro" id="IPR001752">
    <property type="entry name" value="Kinesin_motor_dom"/>
</dbReference>
<dbReference type="GO" id="GO:0005524">
    <property type="term" value="F:ATP binding"/>
    <property type="evidence" value="ECO:0007669"/>
    <property type="project" value="UniProtKB-UniRule"/>
</dbReference>
<feature type="compositionally biased region" description="Low complexity" evidence="8">
    <location>
        <begin position="694"/>
        <end position="708"/>
    </location>
</feature>
<feature type="compositionally biased region" description="Basic and acidic residues" evidence="8">
    <location>
        <begin position="1561"/>
        <end position="1578"/>
    </location>
</feature>
<evidence type="ECO:0000256" key="2">
    <source>
        <dbReference type="ARBA" id="ARBA00022490"/>
    </source>
</evidence>
<feature type="coiled-coil region" evidence="7">
    <location>
        <begin position="848"/>
        <end position="916"/>
    </location>
</feature>
<feature type="region of interest" description="Disordered" evidence="8">
    <location>
        <begin position="1"/>
        <end position="35"/>
    </location>
</feature>
<evidence type="ECO:0000259" key="9">
    <source>
        <dbReference type="PROSITE" id="PS50067"/>
    </source>
</evidence>
<evidence type="ECO:0000256" key="1">
    <source>
        <dbReference type="ARBA" id="ARBA00004496"/>
    </source>
</evidence>
<evidence type="ECO:0000256" key="4">
    <source>
        <dbReference type="ARBA" id="ARBA00022840"/>
    </source>
</evidence>
<feature type="coiled-coil region" evidence="7">
    <location>
        <begin position="1408"/>
        <end position="1435"/>
    </location>
</feature>
<dbReference type="GO" id="GO:0008017">
    <property type="term" value="F:microtubule binding"/>
    <property type="evidence" value="ECO:0007669"/>
    <property type="project" value="InterPro"/>
</dbReference>
<feature type="region of interest" description="Disordered" evidence="8">
    <location>
        <begin position="425"/>
        <end position="450"/>
    </location>
</feature>
<dbReference type="InterPro" id="IPR027417">
    <property type="entry name" value="P-loop_NTPase"/>
</dbReference>
<protein>
    <recommendedName>
        <fullName evidence="9">Kinesin motor domain-containing protein</fullName>
    </recommendedName>
</protein>
<feature type="domain" description="Kinesin motor" evidence="9">
    <location>
        <begin position="16"/>
        <end position="340"/>
    </location>
</feature>
<comment type="similarity">
    <text evidence="6">Belongs to the TRAFAC class myosin-kinesin ATPase superfamily. Kinesin family.</text>
</comment>
<organism evidence="10 11">
    <name type="scientific">Triparma strigata</name>
    <dbReference type="NCBI Taxonomy" id="1606541"/>
    <lineage>
        <taxon>Eukaryota</taxon>
        <taxon>Sar</taxon>
        <taxon>Stramenopiles</taxon>
        <taxon>Ochrophyta</taxon>
        <taxon>Bolidophyceae</taxon>
        <taxon>Parmales</taxon>
        <taxon>Triparmaceae</taxon>
        <taxon>Triparma</taxon>
    </lineage>
</organism>
<name>A0A9W7E5B9_9STRA</name>
<sequence length="1608" mass="178878">MSDQATPSGPPPPSSSVRVSVRVRSSGSYAEAHRPSLTVFEQQRSITVGRQNPNPASGSQVRQFTYDSVLPPTSTQSETYQTVGAGMVPYVLDGYNATVLAYGQTGSGKTYTMGSASGSEDGMIPRFLEDLFKGMEEEGNFRCYATFLEVYGEDVVDLLSPSRASSSLPLREDNDGVNVVGLSRRSVNGKEAALQALKDGTVNRTTSATLMNSCSSRSHAVYSLIVTKLSQDSKTEVRKSKLTFVDLAGSERMKKTGASGETMKEGIQINVGLLALGNVINSLGLGKSHVPYRQSKLTRLLSDALGGNSMTHFVACVSPREEDVFETVSTLKYANRARDIVNAPIRGGDSENSEEVKRLEIMRQGLKCELVDVHQDFGKGWGNEKEWEDSVLKYLRGVEERAIKEFGGESKIAWSAASAISSSSGPMAPSSFSSKQKSNLNSEPFELEGDPEDDIKIIDQLLELQSEEEKYSKEEGLTKEELGKVSEEIESREKLLTKLRGNVVVYKNIKGKYTELLQEVESLEGEKTALAKQLEDAASNPLSTGGRNSAAAIKAKLQLVEDSLHRARSETRKQQQLCKAAEKEANKAKNMENVVERLKASKANLIKKQKQAAASHRSYTESKSREIERLKKREKAATNDASKHKKECAKHVKALERRKDYCDKVRSKLKTTEQHLMRLLKMRRKELDRKGQNKAKAASSAQSASSTAKGQEIKAIKYLLEDAVSRRIEGEEMREAYERTVQEYGSLMRGLVAAVNDINENGGDEETERDVEEIEMRLEIVGADMEELRDKLGEELDNDDESSNNKFDSKTLQVVKDMVPDTARTVVLEMMESLAKTEKSKRAFQKDADSYVIRSNELEKENVQLKEQVEGLAATKGGSQMGALETAELNSVKKELSDMEKKYQAMALELAEAKEKLSVVNVTKDVKKETANALAQLQTYWRLLGVEPEERELARLELENCVERKCGELLKDATKREHDTRQEIQELNSVNETMRRALGREREEGGASAANKQPARLSLLKQKEEANKIFEEMEPLFIRAKARREKIHNDANDLLSSLERSKEEVSDKLKKFLKKSESEDGVLQEDLLASCETELRKMRVVKSELLVKSNSAYEKANRLAAETHSSSEELFQLAMSLTSNDPKKLIWFSPELCRQACDFVSSNNVRVPTNKLFGKHLELVAEGLETIAEGRDEFATALKDVIEGAHRQLMEVVETEGDATEAYASFHDALFRLPRLSEEHIKACVNEMKELSGAAEVMIQSETEALTVVWDALEMSEEVRGDFWENYGEIVKKFKAENEIEGTQFDGLHKAEKHSEQWLAPFLEQAKSHGKDLKARLFKLTLIHGEVDKNRGKQDAKNRIMSLDSEIRVIDARLAAFEEKASNKARLVSKKTNSGILLREEKFRKHKKLSFISKLEKLKAELRDWEAREEHAFDVSVLSEEVRAMMSGGGQDDDRTAFMHLRTTSSRRSMMPAVGGGVGGGAKLDASNFGIQRSQTWDLGDSNVVVKNEKENTKTREVTMTSVSAAVAAASANVDALLSQPPPPPKAKRQTRAASLATYKSKKEKDLEKEKGEKEGGKGAKKAKPAKTIKREAAKANPFGNLLNTPTK</sequence>
<proteinExistence type="inferred from homology"/>
<dbReference type="Pfam" id="PF00225">
    <property type="entry name" value="Kinesin"/>
    <property type="match status" value="1"/>
</dbReference>
<dbReference type="GO" id="GO:0005875">
    <property type="term" value="C:microtubule associated complex"/>
    <property type="evidence" value="ECO:0007669"/>
    <property type="project" value="TreeGrafter"/>
</dbReference>
<accession>A0A9W7E5B9</accession>
<dbReference type="Gene3D" id="3.40.850.10">
    <property type="entry name" value="Kinesin motor domain"/>
    <property type="match status" value="1"/>
</dbReference>
<dbReference type="InterPro" id="IPR036961">
    <property type="entry name" value="Kinesin_motor_dom_sf"/>
</dbReference>
<comment type="caution">
    <text evidence="10">The sequence shown here is derived from an EMBL/GenBank/DDBJ whole genome shotgun (WGS) entry which is preliminary data.</text>
</comment>
<dbReference type="PROSITE" id="PS00411">
    <property type="entry name" value="KINESIN_MOTOR_1"/>
    <property type="match status" value="1"/>
</dbReference>
<feature type="compositionally biased region" description="Low complexity" evidence="8">
    <location>
        <begin position="15"/>
        <end position="28"/>
    </location>
</feature>
<keyword evidence="4 6" id="KW-0067">ATP-binding</keyword>
<feature type="region of interest" description="Disordered" evidence="8">
    <location>
        <begin position="1536"/>
        <end position="1608"/>
    </location>
</feature>
<keyword evidence="2" id="KW-0963">Cytoplasm</keyword>
<evidence type="ECO:0000313" key="11">
    <source>
        <dbReference type="Proteomes" id="UP001165085"/>
    </source>
</evidence>
<dbReference type="InterPro" id="IPR019821">
    <property type="entry name" value="Kinesin_motor_CS"/>
</dbReference>
<feature type="region of interest" description="Disordered" evidence="8">
    <location>
        <begin position="609"/>
        <end position="649"/>
    </location>
</feature>
<feature type="coiled-coil region" evidence="7">
    <location>
        <begin position="1044"/>
        <end position="1075"/>
    </location>
</feature>
<evidence type="ECO:0000256" key="7">
    <source>
        <dbReference type="SAM" id="Coils"/>
    </source>
</evidence>
<dbReference type="GO" id="GO:0007052">
    <property type="term" value="P:mitotic spindle organization"/>
    <property type="evidence" value="ECO:0007669"/>
    <property type="project" value="TreeGrafter"/>
</dbReference>
<dbReference type="PANTHER" id="PTHR47969">
    <property type="entry name" value="CHROMOSOME-ASSOCIATED KINESIN KIF4A-RELATED"/>
    <property type="match status" value="1"/>
</dbReference>
<evidence type="ECO:0000256" key="8">
    <source>
        <dbReference type="SAM" id="MobiDB-lite"/>
    </source>
</evidence>
<feature type="compositionally biased region" description="Basic and acidic residues" evidence="8">
    <location>
        <begin position="618"/>
        <end position="637"/>
    </location>
</feature>
<reference evidence="11" key="1">
    <citation type="journal article" date="2023" name="Commun. Biol.">
        <title>Genome analysis of Parmales, the sister group of diatoms, reveals the evolutionary specialization of diatoms from phago-mixotrophs to photoautotrophs.</title>
        <authorList>
            <person name="Ban H."/>
            <person name="Sato S."/>
            <person name="Yoshikawa S."/>
            <person name="Yamada K."/>
            <person name="Nakamura Y."/>
            <person name="Ichinomiya M."/>
            <person name="Sato N."/>
            <person name="Blanc-Mathieu R."/>
            <person name="Endo H."/>
            <person name="Kuwata A."/>
            <person name="Ogata H."/>
        </authorList>
    </citation>
    <scope>NUCLEOTIDE SEQUENCE [LARGE SCALE GENOMIC DNA]</scope>
    <source>
        <strain evidence="11">NIES 3701</strain>
    </source>
</reference>
<feature type="coiled-coil region" evidence="7">
    <location>
        <begin position="970"/>
        <end position="1004"/>
    </location>
</feature>
<evidence type="ECO:0000256" key="3">
    <source>
        <dbReference type="ARBA" id="ARBA00022741"/>
    </source>
</evidence>
<dbReference type="PROSITE" id="PS50067">
    <property type="entry name" value="KINESIN_MOTOR_2"/>
    <property type="match status" value="1"/>
</dbReference>
<feature type="compositionally biased region" description="Low complexity" evidence="8">
    <location>
        <begin position="425"/>
        <end position="434"/>
    </location>
</feature>
<keyword evidence="11" id="KW-1185">Reference proteome</keyword>
<dbReference type="GO" id="GO:0003777">
    <property type="term" value="F:microtubule motor activity"/>
    <property type="evidence" value="ECO:0007669"/>
    <property type="project" value="InterPro"/>
</dbReference>
<dbReference type="OrthoDB" id="3176171at2759"/>
<dbReference type="PRINTS" id="PR00380">
    <property type="entry name" value="KINESINHEAVY"/>
</dbReference>
<dbReference type="GO" id="GO:0051231">
    <property type="term" value="P:spindle elongation"/>
    <property type="evidence" value="ECO:0007669"/>
    <property type="project" value="TreeGrafter"/>
</dbReference>
<dbReference type="SMART" id="SM00129">
    <property type="entry name" value="KISc"/>
    <property type="match status" value="1"/>
</dbReference>
<dbReference type="EMBL" id="BRXY01000110">
    <property type="protein sequence ID" value="GMH66677.1"/>
    <property type="molecule type" value="Genomic_DNA"/>
</dbReference>
<dbReference type="Proteomes" id="UP001165085">
    <property type="component" value="Unassembled WGS sequence"/>
</dbReference>
<evidence type="ECO:0000256" key="5">
    <source>
        <dbReference type="ARBA" id="ARBA00023054"/>
    </source>
</evidence>
<gene>
    <name evidence="10" type="ORF">TrST_g10720</name>
</gene>
<dbReference type="Pfam" id="PF25764">
    <property type="entry name" value="KIF21A_4th"/>
    <property type="match status" value="1"/>
</dbReference>
<feature type="compositionally biased region" description="Basic residues" evidence="8">
    <location>
        <begin position="1579"/>
        <end position="1588"/>
    </location>
</feature>
<feature type="binding site" evidence="6">
    <location>
        <begin position="103"/>
        <end position="110"/>
    </location>
    <ligand>
        <name>ATP</name>
        <dbReference type="ChEBI" id="CHEBI:30616"/>
    </ligand>
</feature>
<dbReference type="GO" id="GO:0005737">
    <property type="term" value="C:cytoplasm"/>
    <property type="evidence" value="ECO:0007669"/>
    <property type="project" value="UniProtKB-SubCell"/>
</dbReference>
<evidence type="ECO:0000313" key="10">
    <source>
        <dbReference type="EMBL" id="GMH66677.1"/>
    </source>
</evidence>
<dbReference type="SUPFAM" id="SSF52540">
    <property type="entry name" value="P-loop containing nucleoside triphosphate hydrolases"/>
    <property type="match status" value="1"/>
</dbReference>
<dbReference type="PANTHER" id="PTHR47969:SF15">
    <property type="entry name" value="CHROMOSOME-ASSOCIATED KINESIN KIF4A-RELATED"/>
    <property type="match status" value="1"/>
</dbReference>
<comment type="subcellular location">
    <subcellularLocation>
        <location evidence="1">Cytoplasm</location>
    </subcellularLocation>
</comment>
<keyword evidence="3 6" id="KW-0547">Nucleotide-binding</keyword>
<feature type="region of interest" description="Disordered" evidence="8">
    <location>
        <begin position="687"/>
        <end position="708"/>
    </location>
</feature>
<dbReference type="InterPro" id="IPR027640">
    <property type="entry name" value="Kinesin-like_fam"/>
</dbReference>
<dbReference type="GO" id="GO:0007018">
    <property type="term" value="P:microtubule-based movement"/>
    <property type="evidence" value="ECO:0007669"/>
    <property type="project" value="InterPro"/>
</dbReference>
<evidence type="ECO:0000256" key="6">
    <source>
        <dbReference type="PROSITE-ProRule" id="PRU00283"/>
    </source>
</evidence>
<keyword evidence="6" id="KW-0505">Motor protein</keyword>
<keyword evidence="5 7" id="KW-0175">Coiled coil</keyword>